<dbReference type="RefSeq" id="WP_206781390.1">
    <property type="nucleotide sequence ID" value="NZ_QEIT01000233.1"/>
</dbReference>
<comment type="caution">
    <text evidence="2">The sequence shown here is derived from an EMBL/GenBank/DDBJ whole genome shotgun (WGS) entry which is preliminary data.</text>
</comment>
<sequence length="79" mass="9074">WRAPSAVDKVQFLDRPVARDPELDGEWATYSRVRGAKNRQGEKRDIPLFFNGSRQKFGDWNGQPPMRKVANAKSARFPT</sequence>
<evidence type="ECO:0000313" key="3">
    <source>
        <dbReference type="Proteomes" id="UP000246800"/>
    </source>
</evidence>
<reference evidence="2 3" key="1">
    <citation type="journal article" date="2018" name="Vet. Microbiol.">
        <title>Clonal diversity and geographic distribution of methicillin-resistant Staphylococcus pseudintermedius from Australian animals: Discovery of novel sequence types.</title>
        <authorList>
            <person name="Worthing K.A."/>
            <person name="Abraham S."/>
            <person name="Coombs G.W."/>
            <person name="Pang S."/>
            <person name="Saputra S."/>
            <person name="Jordan D."/>
            <person name="Trott D.J."/>
            <person name="Norris J.M."/>
        </authorList>
    </citation>
    <scope>NUCLEOTIDE SEQUENCE [LARGE SCALE GENOMIC DNA]</scope>
    <source>
        <strain evidence="2 3">ST525 1</strain>
    </source>
</reference>
<feature type="non-terminal residue" evidence="2">
    <location>
        <position position="1"/>
    </location>
</feature>
<organism evidence="2 3">
    <name type="scientific">Staphylococcus pseudintermedius</name>
    <dbReference type="NCBI Taxonomy" id="283734"/>
    <lineage>
        <taxon>Bacteria</taxon>
        <taxon>Bacillati</taxon>
        <taxon>Bacillota</taxon>
        <taxon>Bacilli</taxon>
        <taxon>Bacillales</taxon>
        <taxon>Staphylococcaceae</taxon>
        <taxon>Staphylococcus</taxon>
        <taxon>Staphylococcus intermedius group</taxon>
    </lineage>
</organism>
<dbReference type="Proteomes" id="UP000246800">
    <property type="component" value="Unassembled WGS sequence"/>
</dbReference>
<dbReference type="EMBL" id="QEIT01000233">
    <property type="protein sequence ID" value="PWZ72459.1"/>
    <property type="molecule type" value="Genomic_DNA"/>
</dbReference>
<proteinExistence type="predicted"/>
<gene>
    <name evidence="2" type="ORF">DD902_13355</name>
</gene>
<accession>A0A317YMI2</accession>
<protein>
    <submittedName>
        <fullName evidence="2">Uncharacterized protein</fullName>
    </submittedName>
</protein>
<evidence type="ECO:0000313" key="2">
    <source>
        <dbReference type="EMBL" id="PWZ72459.1"/>
    </source>
</evidence>
<evidence type="ECO:0000256" key="1">
    <source>
        <dbReference type="SAM" id="MobiDB-lite"/>
    </source>
</evidence>
<dbReference type="AlphaFoldDB" id="A0A317YMI2"/>
<name>A0A317YMI2_STAPS</name>
<feature type="region of interest" description="Disordered" evidence="1">
    <location>
        <begin position="55"/>
        <end position="79"/>
    </location>
</feature>